<dbReference type="Pfam" id="PF00226">
    <property type="entry name" value="DnaJ"/>
    <property type="match status" value="1"/>
</dbReference>
<name>I2GX38_HENB6</name>
<dbReference type="GO" id="GO:0005739">
    <property type="term" value="C:mitochondrion"/>
    <property type="evidence" value="ECO:0007669"/>
    <property type="project" value="TreeGrafter"/>
</dbReference>
<dbReference type="Gene3D" id="1.20.1280.20">
    <property type="entry name" value="HscB, C-terminal domain"/>
    <property type="match status" value="1"/>
</dbReference>
<dbReference type="GO" id="GO:0001671">
    <property type="term" value="F:ATPase activator activity"/>
    <property type="evidence" value="ECO:0007669"/>
    <property type="project" value="InterPro"/>
</dbReference>
<evidence type="ECO:0000313" key="4">
    <source>
        <dbReference type="EMBL" id="CCH58690.1"/>
    </source>
</evidence>
<dbReference type="InterPro" id="IPR036869">
    <property type="entry name" value="J_dom_sf"/>
</dbReference>
<comment type="similarity">
    <text evidence="1">Belongs to the HscB family.</text>
</comment>
<sequence length="186" mass="21786">MQRIQRLTTRRWLSNFYALFPKTFPNANPTFKIDQAKLRKEYRSLQAIVHPDVQEASSIDPTNAENLTSASLNKAYTTLKDPLKRSEYILKLKNFKLSPEALSNQSLLMEVMETHEILQNCDDKNEADQINEINSKRINQLIEKIDIAYKDNDFENAAKWTTELRYWKGIEAAIKDWQLEYLENQG</sequence>
<dbReference type="SUPFAM" id="SSF46565">
    <property type="entry name" value="Chaperone J-domain"/>
    <property type="match status" value="1"/>
</dbReference>
<dbReference type="SUPFAM" id="SSF47144">
    <property type="entry name" value="HSC20 (HSCB), C-terminal oligomerisation domain"/>
    <property type="match status" value="1"/>
</dbReference>
<dbReference type="PANTHER" id="PTHR14021:SF15">
    <property type="entry name" value="IRON-SULFUR CLUSTER CO-CHAPERONE PROTEIN HSCB"/>
    <property type="match status" value="1"/>
</dbReference>
<dbReference type="GO" id="GO:0051259">
    <property type="term" value="P:protein complex oligomerization"/>
    <property type="evidence" value="ECO:0007669"/>
    <property type="project" value="InterPro"/>
</dbReference>
<dbReference type="InterPro" id="IPR009073">
    <property type="entry name" value="HscB_oligo_C"/>
</dbReference>
<dbReference type="PANTHER" id="PTHR14021">
    <property type="entry name" value="IRON-SULFUR CLUSTER CO-CHAPERONE PROTEIN HSCB"/>
    <property type="match status" value="1"/>
</dbReference>
<dbReference type="InterPro" id="IPR001623">
    <property type="entry name" value="DnaJ_domain"/>
</dbReference>
<dbReference type="eggNOG" id="KOG3192">
    <property type="taxonomic scope" value="Eukaryota"/>
</dbReference>
<evidence type="ECO:0000256" key="2">
    <source>
        <dbReference type="ARBA" id="ARBA00023186"/>
    </source>
</evidence>
<dbReference type="InterPro" id="IPR036386">
    <property type="entry name" value="HscB_C_sf"/>
</dbReference>
<dbReference type="GeneID" id="14493408"/>
<dbReference type="GO" id="GO:0044571">
    <property type="term" value="P:[2Fe-2S] cluster assembly"/>
    <property type="evidence" value="ECO:0007669"/>
    <property type="project" value="InterPro"/>
</dbReference>
<dbReference type="HOGENOM" id="CLU_068529_1_1_1"/>
<dbReference type="InParanoid" id="I2GX38"/>
<evidence type="ECO:0000313" key="5">
    <source>
        <dbReference type="Proteomes" id="UP000002866"/>
    </source>
</evidence>
<protein>
    <recommendedName>
        <fullName evidence="3">J domain-containing protein</fullName>
    </recommendedName>
</protein>
<dbReference type="GO" id="GO:0051087">
    <property type="term" value="F:protein-folding chaperone binding"/>
    <property type="evidence" value="ECO:0007669"/>
    <property type="project" value="InterPro"/>
</dbReference>
<organism evidence="4 5">
    <name type="scientific">Henningerozyma blattae (strain ATCC 34711 / CBS 6284 / DSM 70876 / NBRC 10599 / NRRL Y-10934 / UCD 77-7)</name>
    <name type="common">Yeast</name>
    <name type="synonym">Tetrapisispora blattae</name>
    <dbReference type="NCBI Taxonomy" id="1071380"/>
    <lineage>
        <taxon>Eukaryota</taxon>
        <taxon>Fungi</taxon>
        <taxon>Dikarya</taxon>
        <taxon>Ascomycota</taxon>
        <taxon>Saccharomycotina</taxon>
        <taxon>Saccharomycetes</taxon>
        <taxon>Saccharomycetales</taxon>
        <taxon>Saccharomycetaceae</taxon>
        <taxon>Henningerozyma</taxon>
    </lineage>
</organism>
<dbReference type="RefSeq" id="XP_004178209.1">
    <property type="nucleotide sequence ID" value="XM_004178161.1"/>
</dbReference>
<dbReference type="Proteomes" id="UP000002866">
    <property type="component" value="Chromosome 1"/>
</dbReference>
<reference evidence="4 5" key="1">
    <citation type="journal article" date="2011" name="Proc. Natl. Acad. Sci. U.S.A.">
        <title>Evolutionary erosion of yeast sex chromosomes by mating-type switching accidents.</title>
        <authorList>
            <person name="Gordon J.L."/>
            <person name="Armisen D."/>
            <person name="Proux-Wera E."/>
            <person name="Oheigeartaigh S.S."/>
            <person name="Byrne K.P."/>
            <person name="Wolfe K.H."/>
        </authorList>
    </citation>
    <scope>NUCLEOTIDE SEQUENCE [LARGE SCALE GENOMIC DNA]</scope>
    <source>
        <strain evidence="5">ATCC 34711 / CBS 6284 / DSM 70876 / NBRC 10599 / NRRL Y-10934 / UCD 77-7</strain>
    </source>
</reference>
<keyword evidence="2" id="KW-0143">Chaperone</keyword>
<dbReference type="EMBL" id="HE806316">
    <property type="protein sequence ID" value="CCH58690.1"/>
    <property type="molecule type" value="Genomic_DNA"/>
</dbReference>
<evidence type="ECO:0000256" key="1">
    <source>
        <dbReference type="ARBA" id="ARBA00010476"/>
    </source>
</evidence>
<proteinExistence type="inferred from homology"/>
<dbReference type="InterPro" id="IPR004640">
    <property type="entry name" value="HscB"/>
</dbReference>
<feature type="domain" description="J" evidence="3">
    <location>
        <begin position="15"/>
        <end position="92"/>
    </location>
</feature>
<dbReference type="OrthoDB" id="448954at2759"/>
<gene>
    <name evidence="4" type="primary">TBLA0A09020</name>
    <name evidence="4" type="ORF">TBLA_0A09020</name>
</gene>
<dbReference type="Pfam" id="PF07743">
    <property type="entry name" value="HSCB_C"/>
    <property type="match status" value="1"/>
</dbReference>
<evidence type="ECO:0000259" key="3">
    <source>
        <dbReference type="PROSITE" id="PS50076"/>
    </source>
</evidence>
<dbReference type="KEGG" id="tbl:TBLA_0A09020"/>
<dbReference type="AlphaFoldDB" id="I2GX38"/>
<keyword evidence="5" id="KW-1185">Reference proteome</keyword>
<dbReference type="PROSITE" id="PS50076">
    <property type="entry name" value="DNAJ_2"/>
    <property type="match status" value="1"/>
</dbReference>
<dbReference type="NCBIfam" id="TIGR00714">
    <property type="entry name" value="hscB"/>
    <property type="match status" value="1"/>
</dbReference>
<dbReference type="Gene3D" id="1.10.287.110">
    <property type="entry name" value="DnaJ domain"/>
    <property type="match status" value="1"/>
</dbReference>
<dbReference type="FunCoup" id="I2GX38">
    <property type="interactions" value="363"/>
</dbReference>
<dbReference type="OMA" id="TVELKYW"/>
<accession>I2GX38</accession>
<dbReference type="STRING" id="1071380.I2GX38"/>